<accession>A0A2C5PEV8</accession>
<proteinExistence type="predicted"/>
<dbReference type="EMBL" id="NUUQ01000063">
    <property type="protein sequence ID" value="PHG56629.1"/>
    <property type="molecule type" value="Genomic_DNA"/>
</dbReference>
<reference evidence="1 2" key="1">
    <citation type="submission" date="2017-09" db="EMBL/GenBank/DDBJ databases">
        <title>Large-scale bioinformatics analysis of Bacillus genomes uncovers conserved roles of natural products in bacterial physiology.</title>
        <authorList>
            <consortium name="Agbiome Team Llc"/>
            <person name="Bleich R.M."/>
            <person name="Grubbs K.J."/>
            <person name="Santa Maria K.C."/>
            <person name="Allen S.E."/>
            <person name="Farag S."/>
            <person name="Shank E.A."/>
            <person name="Bowers A."/>
        </authorList>
    </citation>
    <scope>NUCLEOTIDE SEQUENCE [LARGE SCALE GENOMIC DNA]</scope>
    <source>
        <strain evidence="1 2">AFS029838</strain>
    </source>
</reference>
<name>A0A2C5PEV8_9BACI</name>
<protein>
    <submittedName>
        <fullName evidence="1">Uncharacterized protein</fullName>
    </submittedName>
</protein>
<sequence>MKKITIATITIVIAMFLPITTFSNAGSKNEISKEMLMYFESINPSITNLEVNLLMGHRKQLDELYNQIDKLEKDYGTLVDYEKEENKEPKRLADLTEKQLENYFKLSEKIWKKELEFLDAQYKFGLIKKDIYMVDKELIEELRDKELIKKVALTYR</sequence>
<organism evidence="1 2">
    <name type="scientific">Bacillus wiedmannii</name>
    <dbReference type="NCBI Taxonomy" id="1890302"/>
    <lineage>
        <taxon>Bacteria</taxon>
        <taxon>Bacillati</taxon>
        <taxon>Bacillota</taxon>
        <taxon>Bacilli</taxon>
        <taxon>Bacillales</taxon>
        <taxon>Bacillaceae</taxon>
        <taxon>Bacillus</taxon>
        <taxon>Bacillus cereus group</taxon>
    </lineage>
</organism>
<evidence type="ECO:0000313" key="1">
    <source>
        <dbReference type="EMBL" id="PHG56629.1"/>
    </source>
</evidence>
<gene>
    <name evidence="1" type="ORF">COI65_25270</name>
</gene>
<dbReference type="AlphaFoldDB" id="A0A2C5PEV8"/>
<dbReference type="Proteomes" id="UP000222503">
    <property type="component" value="Unassembled WGS sequence"/>
</dbReference>
<evidence type="ECO:0000313" key="2">
    <source>
        <dbReference type="Proteomes" id="UP000222503"/>
    </source>
</evidence>
<comment type="caution">
    <text evidence="1">The sequence shown here is derived from an EMBL/GenBank/DDBJ whole genome shotgun (WGS) entry which is preliminary data.</text>
</comment>
<dbReference type="RefSeq" id="WP_098995791.1">
    <property type="nucleotide sequence ID" value="NZ_NUUQ01000063.1"/>
</dbReference>